<name>A0A0D7AYK8_9AGAR</name>
<dbReference type="GO" id="GO:0005768">
    <property type="term" value="C:endosome"/>
    <property type="evidence" value="ECO:0007669"/>
    <property type="project" value="TreeGrafter"/>
</dbReference>
<dbReference type="EMBL" id="KN880793">
    <property type="protein sequence ID" value="KIY62346.1"/>
    <property type="molecule type" value="Genomic_DNA"/>
</dbReference>
<evidence type="ECO:0000256" key="1">
    <source>
        <dbReference type="ARBA" id="ARBA00009574"/>
    </source>
</evidence>
<gene>
    <name evidence="6" type="ORF">CYLTODRAFT_404667</name>
</gene>
<evidence type="ECO:0000256" key="3">
    <source>
        <dbReference type="ARBA" id="ARBA00023054"/>
    </source>
</evidence>
<reference evidence="6 7" key="1">
    <citation type="journal article" date="2015" name="Fungal Genet. Biol.">
        <title>Evolution of novel wood decay mechanisms in Agaricales revealed by the genome sequences of Fistulina hepatica and Cylindrobasidium torrendii.</title>
        <authorList>
            <person name="Floudas D."/>
            <person name="Held B.W."/>
            <person name="Riley R."/>
            <person name="Nagy L.G."/>
            <person name="Koehler G."/>
            <person name="Ransdell A.S."/>
            <person name="Younus H."/>
            <person name="Chow J."/>
            <person name="Chiniquy J."/>
            <person name="Lipzen A."/>
            <person name="Tritt A."/>
            <person name="Sun H."/>
            <person name="Haridas S."/>
            <person name="LaButti K."/>
            <person name="Ohm R.A."/>
            <person name="Kues U."/>
            <person name="Blanchette R.A."/>
            <person name="Grigoriev I.V."/>
            <person name="Minto R.E."/>
            <person name="Hibbett D.S."/>
        </authorList>
    </citation>
    <scope>NUCLEOTIDE SEQUENCE [LARGE SCALE GENOMIC DNA]</scope>
    <source>
        <strain evidence="6 7">FP15055 ss-10</strain>
    </source>
</reference>
<comment type="similarity">
    <text evidence="1">Belongs to the ATG14 family.</text>
</comment>
<evidence type="ECO:0000256" key="5">
    <source>
        <dbReference type="SAM" id="MobiDB-lite"/>
    </source>
</evidence>
<dbReference type="GO" id="GO:0000149">
    <property type="term" value="F:SNARE binding"/>
    <property type="evidence" value="ECO:0007669"/>
    <property type="project" value="TreeGrafter"/>
</dbReference>
<feature type="compositionally biased region" description="Basic residues" evidence="5">
    <location>
        <begin position="361"/>
        <end position="372"/>
    </location>
</feature>
<dbReference type="InterPro" id="IPR018791">
    <property type="entry name" value="UV_resistance/autophagy_Atg14"/>
</dbReference>
<dbReference type="Proteomes" id="UP000054007">
    <property type="component" value="Unassembled WGS sequence"/>
</dbReference>
<feature type="coiled-coil region" evidence="4">
    <location>
        <begin position="68"/>
        <end position="95"/>
    </location>
</feature>
<evidence type="ECO:0000313" key="6">
    <source>
        <dbReference type="EMBL" id="KIY62346.1"/>
    </source>
</evidence>
<sequence length="395" mass="44175">MDCDVCELRQRQFFCKNCLRTHLRDFKLSTREAASKRDEQVAKASKGLLEVNPARERRANVGLMQRRVDELMLGLRALKQDNEQKRDRLRAARERIASRRHTLNAARQIPLGKDIKVPLSVTTAIARARAVLVQELVEVFNIVEVGGRPPIGGKAGTKGEWTIGDLVLPVPGDIRRYPTDHINAVITHTVHFMGLVTFYLGIKLPFEIQWTGKKLGVGQPWIGAIKGGEAGGWAKHYRKQPLHLTNAPTQDMTASTSAARPSIPITSESYIEPEQEPKTSFITAMTMLLYNVCYLASTQNVDVPLSQTGEVLSNLWSICCSPELGKRSHEAHPYLPQPTPTTFALDFAQLHQVTTATPVKKSAHKSRRRSSVKMKERIPEVDEDGWDLVEDASFT</sequence>
<evidence type="ECO:0000256" key="4">
    <source>
        <dbReference type="SAM" id="Coils"/>
    </source>
</evidence>
<keyword evidence="3 4" id="KW-0175">Coiled coil</keyword>
<keyword evidence="7" id="KW-1185">Reference proteome</keyword>
<dbReference type="OrthoDB" id="16772at2759"/>
<dbReference type="PANTHER" id="PTHR15157">
    <property type="entry name" value="UV RADIATION RESISTANCE-ASSOCIATED GENE PROTEIN"/>
    <property type="match status" value="1"/>
</dbReference>
<dbReference type="GO" id="GO:0035493">
    <property type="term" value="P:SNARE complex assembly"/>
    <property type="evidence" value="ECO:0007669"/>
    <property type="project" value="TreeGrafter"/>
</dbReference>
<dbReference type="GO" id="GO:0000323">
    <property type="term" value="C:lytic vacuole"/>
    <property type="evidence" value="ECO:0007669"/>
    <property type="project" value="TreeGrafter"/>
</dbReference>
<dbReference type="PANTHER" id="PTHR15157:SF5">
    <property type="entry name" value="UV RADIATION RESISTANCE-ASSOCIATED GENE PROTEIN"/>
    <property type="match status" value="1"/>
</dbReference>
<feature type="region of interest" description="Disordered" evidence="5">
    <location>
        <begin position="358"/>
        <end position="377"/>
    </location>
</feature>
<proteinExistence type="inferred from homology"/>
<dbReference type="GO" id="GO:0032991">
    <property type="term" value="C:protein-containing complex"/>
    <property type="evidence" value="ECO:0007669"/>
    <property type="project" value="UniProtKB-ARBA"/>
</dbReference>
<protein>
    <recommendedName>
        <fullName evidence="2">Autophagy-related protein 14</fullName>
    </recommendedName>
</protein>
<accession>A0A0D7AYK8</accession>
<dbReference type="Pfam" id="PF10186">
    <property type="entry name" value="ATG14"/>
    <property type="match status" value="2"/>
</dbReference>
<dbReference type="AlphaFoldDB" id="A0A0D7AYK8"/>
<evidence type="ECO:0000256" key="2">
    <source>
        <dbReference type="ARBA" id="ARBA00013807"/>
    </source>
</evidence>
<organism evidence="6 7">
    <name type="scientific">Cylindrobasidium torrendii FP15055 ss-10</name>
    <dbReference type="NCBI Taxonomy" id="1314674"/>
    <lineage>
        <taxon>Eukaryota</taxon>
        <taxon>Fungi</taxon>
        <taxon>Dikarya</taxon>
        <taxon>Basidiomycota</taxon>
        <taxon>Agaricomycotina</taxon>
        <taxon>Agaricomycetes</taxon>
        <taxon>Agaricomycetidae</taxon>
        <taxon>Agaricales</taxon>
        <taxon>Marasmiineae</taxon>
        <taxon>Physalacriaceae</taxon>
        <taxon>Cylindrobasidium</taxon>
    </lineage>
</organism>
<evidence type="ECO:0000313" key="7">
    <source>
        <dbReference type="Proteomes" id="UP000054007"/>
    </source>
</evidence>